<evidence type="ECO:0000256" key="6">
    <source>
        <dbReference type="ARBA" id="ARBA00023163"/>
    </source>
</evidence>
<evidence type="ECO:0000256" key="1">
    <source>
        <dbReference type="ARBA" id="ARBA00004123"/>
    </source>
</evidence>
<feature type="region of interest" description="Disordered" evidence="8">
    <location>
        <begin position="187"/>
        <end position="210"/>
    </location>
</feature>
<dbReference type="GO" id="GO:0003677">
    <property type="term" value="F:DNA binding"/>
    <property type="evidence" value="ECO:0007669"/>
    <property type="project" value="UniProtKB-KW"/>
</dbReference>
<dbReference type="Pfam" id="PF00172">
    <property type="entry name" value="Zn_clus"/>
    <property type="match status" value="1"/>
</dbReference>
<dbReference type="PROSITE" id="PS00463">
    <property type="entry name" value="ZN2_CY6_FUNGAL_1"/>
    <property type="match status" value="1"/>
</dbReference>
<evidence type="ECO:0000256" key="8">
    <source>
        <dbReference type="SAM" id="MobiDB-lite"/>
    </source>
</evidence>
<keyword evidence="3" id="KW-0862">Zinc</keyword>
<proteinExistence type="predicted"/>
<keyword evidence="4" id="KW-0805">Transcription regulation</keyword>
<dbReference type="InterPro" id="IPR051615">
    <property type="entry name" value="Transcr_Regulatory_Elem"/>
</dbReference>
<feature type="region of interest" description="Disordered" evidence="8">
    <location>
        <begin position="1"/>
        <end position="24"/>
    </location>
</feature>
<dbReference type="InterPro" id="IPR001138">
    <property type="entry name" value="Zn2Cys6_DnaBD"/>
</dbReference>
<dbReference type="GO" id="GO:0000981">
    <property type="term" value="F:DNA-binding transcription factor activity, RNA polymerase II-specific"/>
    <property type="evidence" value="ECO:0007669"/>
    <property type="project" value="InterPro"/>
</dbReference>
<feature type="region of interest" description="Disordered" evidence="8">
    <location>
        <begin position="714"/>
        <end position="760"/>
    </location>
</feature>
<evidence type="ECO:0000256" key="5">
    <source>
        <dbReference type="ARBA" id="ARBA00023125"/>
    </source>
</evidence>
<dbReference type="InterPro" id="IPR036864">
    <property type="entry name" value="Zn2-C6_fun-type_DNA-bd_sf"/>
</dbReference>
<dbReference type="CDD" id="cd00067">
    <property type="entry name" value="GAL4"/>
    <property type="match status" value="2"/>
</dbReference>
<evidence type="ECO:0000259" key="9">
    <source>
        <dbReference type="PROSITE" id="PS50048"/>
    </source>
</evidence>
<dbReference type="SMART" id="SM00066">
    <property type="entry name" value="GAL4"/>
    <property type="match status" value="2"/>
</dbReference>
<evidence type="ECO:0000256" key="2">
    <source>
        <dbReference type="ARBA" id="ARBA00022723"/>
    </source>
</evidence>
<comment type="subcellular location">
    <subcellularLocation>
        <location evidence="1">Nucleus</location>
    </subcellularLocation>
</comment>
<accession>A0A6S9KUG5</accession>
<feature type="region of interest" description="Disordered" evidence="8">
    <location>
        <begin position="609"/>
        <end position="635"/>
    </location>
</feature>
<feature type="compositionally biased region" description="Low complexity" evidence="8">
    <location>
        <begin position="619"/>
        <end position="635"/>
    </location>
</feature>
<protein>
    <recommendedName>
        <fullName evidence="9">Zn(2)-C6 fungal-type domain-containing protein</fullName>
    </recommendedName>
</protein>
<feature type="compositionally biased region" description="Polar residues" evidence="8">
    <location>
        <begin position="609"/>
        <end position="618"/>
    </location>
</feature>
<organism evidence="10">
    <name type="scientific">Heterosigma akashiwo</name>
    <name type="common">Chromophytic alga</name>
    <name type="synonym">Heterosigma carterae</name>
    <dbReference type="NCBI Taxonomy" id="2829"/>
    <lineage>
        <taxon>Eukaryota</taxon>
        <taxon>Sar</taxon>
        <taxon>Stramenopiles</taxon>
        <taxon>Ochrophyta</taxon>
        <taxon>Raphidophyceae</taxon>
        <taxon>Chattonellales</taxon>
        <taxon>Chattonellaceae</taxon>
        <taxon>Heterosigma</taxon>
    </lineage>
</organism>
<name>A0A6S9KUG5_HETAK</name>
<dbReference type="AlphaFoldDB" id="A0A6S9KUG5"/>
<feature type="compositionally biased region" description="Low complexity" evidence="8">
    <location>
        <begin position="747"/>
        <end position="760"/>
    </location>
</feature>
<feature type="domain" description="Zn(2)-C6 fungal-type" evidence="9">
    <location>
        <begin position="95"/>
        <end position="125"/>
    </location>
</feature>
<keyword evidence="6" id="KW-0804">Transcription</keyword>
<keyword evidence="7" id="KW-0539">Nucleus</keyword>
<dbReference type="GO" id="GO:0005634">
    <property type="term" value="C:nucleus"/>
    <property type="evidence" value="ECO:0007669"/>
    <property type="project" value="UniProtKB-SubCell"/>
</dbReference>
<dbReference type="EMBL" id="HBIU01034798">
    <property type="protein sequence ID" value="CAE0637221.1"/>
    <property type="molecule type" value="Transcribed_RNA"/>
</dbReference>
<evidence type="ECO:0000256" key="3">
    <source>
        <dbReference type="ARBA" id="ARBA00022833"/>
    </source>
</evidence>
<dbReference type="SUPFAM" id="SSF57701">
    <property type="entry name" value="Zn2/Cys6 DNA-binding domain"/>
    <property type="match status" value="2"/>
</dbReference>
<keyword evidence="5" id="KW-0238">DNA-binding</keyword>
<dbReference type="GO" id="GO:0008270">
    <property type="term" value="F:zinc ion binding"/>
    <property type="evidence" value="ECO:0007669"/>
    <property type="project" value="InterPro"/>
</dbReference>
<feature type="compositionally biased region" description="Basic and acidic residues" evidence="8">
    <location>
        <begin position="13"/>
        <end position="24"/>
    </location>
</feature>
<evidence type="ECO:0000256" key="4">
    <source>
        <dbReference type="ARBA" id="ARBA00023015"/>
    </source>
</evidence>
<keyword evidence="2" id="KW-0479">Metal-binding</keyword>
<dbReference type="PANTHER" id="PTHR31313">
    <property type="entry name" value="TY1 ENHANCER ACTIVATOR"/>
    <property type="match status" value="1"/>
</dbReference>
<evidence type="ECO:0000256" key="7">
    <source>
        <dbReference type="ARBA" id="ARBA00023242"/>
    </source>
</evidence>
<dbReference type="Gene3D" id="4.10.240.10">
    <property type="entry name" value="Zn(2)-C6 fungal-type DNA-binding domain"/>
    <property type="match status" value="1"/>
</dbReference>
<evidence type="ECO:0000313" key="10">
    <source>
        <dbReference type="EMBL" id="CAE0637221.1"/>
    </source>
</evidence>
<feature type="domain" description="Zn(2)-C6 fungal-type" evidence="9">
    <location>
        <begin position="33"/>
        <end position="65"/>
    </location>
</feature>
<gene>
    <name evidence="10" type="ORF">HAKA00212_LOCUS15996</name>
</gene>
<feature type="compositionally biased region" description="Basic and acidic residues" evidence="8">
    <location>
        <begin position="187"/>
        <end position="205"/>
    </location>
</feature>
<dbReference type="PANTHER" id="PTHR31313:SF81">
    <property type="entry name" value="TY1 ENHANCER ACTIVATOR"/>
    <property type="match status" value="1"/>
</dbReference>
<reference evidence="10" key="1">
    <citation type="submission" date="2021-01" db="EMBL/GenBank/DDBJ databases">
        <authorList>
            <person name="Corre E."/>
            <person name="Pelletier E."/>
            <person name="Niang G."/>
            <person name="Scheremetjew M."/>
            <person name="Finn R."/>
            <person name="Kale V."/>
            <person name="Holt S."/>
            <person name="Cochrane G."/>
            <person name="Meng A."/>
            <person name="Brown T."/>
            <person name="Cohen L."/>
        </authorList>
    </citation>
    <scope>NUCLEOTIDE SEQUENCE</scope>
    <source>
        <strain evidence="10">CCMP3107</strain>
    </source>
</reference>
<dbReference type="PROSITE" id="PS50048">
    <property type="entry name" value="ZN2_CY6_FUNGAL_2"/>
    <property type="match status" value="2"/>
</dbReference>
<sequence>MMEDFQPPQAKKPRVDESADDKLKESQSILRSTCECCSKLRKRCDGAKPSCGRCSELDGGLSCFYSINVKKTSQKTCKSQKFVAAFETAAKPKLACQKCRSRKRKCDGNTPSCSSCLRAGATCTYVLPEKRKGASILFASSSSSDSLGLDKAEAGYLVVFLQTFEELVPAFNWQLYADASFALAKEGEQDKKEQAERDSDSDTPKADASPASTDAYRIILWAAVGYGAALAGNPGSLEKYSSRVTASLERPDSLDAGDLSDSARLHALFLFDLQGDSVGKGLLIAALREKLERGQLSPHISAAFKVWEVLGGLRSSADGTGQAEEICRRVKASGQEHYLTIQEWKGYNLKVKNLVVGMLHLVEQISLMEESSPGRLLKGDQSPGVMVQQLRTYLTHAVQASDIQSRKSETSDHILPIADVLANAALAAVDLMFFPTHHAATAVRRCELVVGQLRRQDLQNSGLPVVPLVWHQLDILGYALWRTQRFDAYHALAALRNPLLPHRPNAKPFLPATWMTWQAHTDHTDVQKLICEIDAGFEAAELLPKNEFDLKVDEPQLLQIDHLQLLQQQQLQQQLQQQQQVKAESQQQTLSQELQELLLRRLFETTQQSTQPSAVQQMPLSLPNSSAANNLPSNLGGLLPQNANLPQMANTQQHNFTATAGLQQSSLATGLMAAAKPANNNYLLSMPFLGGGAHQSQPSNNMLGNTTGGIVSALQQQQQQQGSQIPSWLLGSSPPMPLTSSSIAPSAAGGTTTAPALGQQQQQQLLELLLRAGGGGGNF</sequence>